<dbReference type="RefSeq" id="WP_013159076.1">
    <property type="nucleotide sequence ID" value="NC_014212.1"/>
</dbReference>
<dbReference type="InterPro" id="IPR022712">
    <property type="entry name" value="Beta_Casp"/>
</dbReference>
<dbReference type="EMBL" id="CP002042">
    <property type="protein sequence ID" value="ADH64539.1"/>
    <property type="molecule type" value="Genomic_DNA"/>
</dbReference>
<gene>
    <name evidence="4" type="ordered locus">Mesil_2692</name>
</gene>
<dbReference type="AlphaFoldDB" id="D7BC42"/>
<keyword evidence="1" id="KW-0378">Hydrolase</keyword>
<dbReference type="SMART" id="SM01027">
    <property type="entry name" value="Beta-Casp"/>
    <property type="match status" value="1"/>
</dbReference>
<feature type="domain" description="Beta-Casp" evidence="3">
    <location>
        <begin position="245"/>
        <end position="370"/>
    </location>
</feature>
<dbReference type="Pfam" id="PF10996">
    <property type="entry name" value="Beta-Casp"/>
    <property type="match status" value="1"/>
</dbReference>
<dbReference type="PANTHER" id="PTHR11203">
    <property type="entry name" value="CLEAVAGE AND POLYADENYLATION SPECIFICITY FACTOR FAMILY MEMBER"/>
    <property type="match status" value="1"/>
</dbReference>
<dbReference type="OrthoDB" id="9803916at2"/>
<dbReference type="GO" id="GO:0016787">
    <property type="term" value="F:hydrolase activity"/>
    <property type="evidence" value="ECO:0007669"/>
    <property type="project" value="UniProtKB-KW"/>
</dbReference>
<evidence type="ECO:0000259" key="3">
    <source>
        <dbReference type="SMART" id="SM01027"/>
    </source>
</evidence>
<dbReference type="Gene3D" id="3.60.15.10">
    <property type="entry name" value="Ribonuclease Z/Hydroxyacylglutathione hydrolase-like"/>
    <property type="match status" value="1"/>
</dbReference>
<proteinExistence type="predicted"/>
<dbReference type="CDD" id="cd16295">
    <property type="entry name" value="TTHA0252-CPSF-like_MBL-fold"/>
    <property type="match status" value="1"/>
</dbReference>
<keyword evidence="5" id="KW-1185">Reference proteome</keyword>
<organism evidence="4 5">
    <name type="scientific">Allomeiothermus silvanus (strain ATCC 700542 / DSM 9946 / NBRC 106475 / NCIMB 13440 / VI-R2)</name>
    <name type="common">Thermus silvanus</name>
    <dbReference type="NCBI Taxonomy" id="526227"/>
    <lineage>
        <taxon>Bacteria</taxon>
        <taxon>Thermotogati</taxon>
        <taxon>Deinococcota</taxon>
        <taxon>Deinococci</taxon>
        <taxon>Thermales</taxon>
        <taxon>Thermaceae</taxon>
        <taxon>Allomeiothermus</taxon>
    </lineage>
</organism>
<dbReference type="PROSITE" id="PS51257">
    <property type="entry name" value="PROKAR_LIPOPROTEIN"/>
    <property type="match status" value="1"/>
</dbReference>
<evidence type="ECO:0000256" key="1">
    <source>
        <dbReference type="ARBA" id="ARBA00022801"/>
    </source>
</evidence>
<protein>
    <submittedName>
        <fullName evidence="4">RNA-metabolising metallo-beta-lactamase</fullName>
    </submittedName>
</protein>
<dbReference type="HOGENOM" id="CLU_009673_5_2_0"/>
<evidence type="ECO:0000313" key="5">
    <source>
        <dbReference type="Proteomes" id="UP000001916"/>
    </source>
</evidence>
<dbReference type="InterPro" id="IPR011108">
    <property type="entry name" value="RMMBL"/>
</dbReference>
<evidence type="ECO:0000313" key="4">
    <source>
        <dbReference type="EMBL" id="ADH64539.1"/>
    </source>
</evidence>
<name>D7BC42_ALLS1</name>
<dbReference type="Proteomes" id="UP000001916">
    <property type="component" value="Chromosome"/>
</dbReference>
<evidence type="ECO:0000259" key="2">
    <source>
        <dbReference type="SMART" id="SM00849"/>
    </source>
</evidence>
<dbReference type="InterPro" id="IPR050698">
    <property type="entry name" value="MBL"/>
</dbReference>
<dbReference type="GO" id="GO:0004521">
    <property type="term" value="F:RNA endonuclease activity"/>
    <property type="evidence" value="ECO:0007669"/>
    <property type="project" value="TreeGrafter"/>
</dbReference>
<dbReference type="KEGG" id="msv:Mesil_2692"/>
<reference evidence="4 5" key="1">
    <citation type="journal article" date="2010" name="Stand. Genomic Sci.">
        <title>Complete genome sequence of Meiothermus silvanus type strain (VI-R2).</title>
        <authorList>
            <person name="Sikorski J."/>
            <person name="Tindall B.J."/>
            <person name="Lowry S."/>
            <person name="Lucas S."/>
            <person name="Nolan M."/>
            <person name="Copeland A."/>
            <person name="Glavina Del Rio T."/>
            <person name="Tice H."/>
            <person name="Cheng J.F."/>
            <person name="Han C."/>
            <person name="Pitluck S."/>
            <person name="Liolios K."/>
            <person name="Ivanova N."/>
            <person name="Mavromatis K."/>
            <person name="Mikhailova N."/>
            <person name="Pati A."/>
            <person name="Goodwin L."/>
            <person name="Chen A."/>
            <person name="Palaniappan K."/>
            <person name="Land M."/>
            <person name="Hauser L."/>
            <person name="Chang Y.J."/>
            <person name="Jeffries C.D."/>
            <person name="Rohde M."/>
            <person name="Goker M."/>
            <person name="Woyke T."/>
            <person name="Bristow J."/>
            <person name="Eisen J.A."/>
            <person name="Markowitz V."/>
            <person name="Hugenholtz P."/>
            <person name="Kyrpides N.C."/>
            <person name="Klenk H.P."/>
            <person name="Lapidus A."/>
        </authorList>
    </citation>
    <scope>NUCLEOTIDE SEQUENCE [LARGE SCALE GENOMIC DNA]</scope>
    <source>
        <strain evidence="5">ATCC 700542 / DSM 9946 / VI-R2</strain>
    </source>
</reference>
<dbReference type="InterPro" id="IPR001279">
    <property type="entry name" value="Metallo-B-lactamas"/>
</dbReference>
<sequence length="450" mass="50077">MRITPYGAAQTVTGSCHLVETFSKGGYKLILDCGAYQGAEDDRNAQPFGFEPNTVNAVVISHAHHDHIGRLPILIRRGYRGQIYLSEPTLRFLPVILEDSLRLMTEEHERGERSGRKIPELLWDQADLNELYQRLEPVPLHQELAFGPFTLRLRGAGHLPGSAFIEVREGKQCLIFSGDLGNRSKEVLPDPEDPPSADLVLCEGTYGDRPHRPFDETIAEFAQVLGEHLSQGGKVFIPSFALERAQEVLYHLRELEQQNKIPSVPVYVDSPMADKISEIYPQVKRYFSPEVQALYDQGIDPFRPRQLRHTHTVDESKALGDLSGPLVIVAGNGMLSGGRILHHLRYGLSDPKNALVITGYQPRGGLGRILLEGAERVRMFGEEVRVKAQTYTLGGFSGHAGQDELLDWLKGENRVALVHGEPEKLQTLARALGSRGQTAQVAEWGKPIEV</sequence>
<dbReference type="Pfam" id="PF00753">
    <property type="entry name" value="Lactamase_B"/>
    <property type="match status" value="1"/>
</dbReference>
<accession>D7BC42</accession>
<dbReference type="SMART" id="SM00849">
    <property type="entry name" value="Lactamase_B"/>
    <property type="match status" value="1"/>
</dbReference>
<dbReference type="STRING" id="526227.Mesil_2692"/>
<feature type="domain" description="Metallo-beta-lactamase" evidence="2">
    <location>
        <begin position="13"/>
        <end position="228"/>
    </location>
</feature>
<dbReference type="SUPFAM" id="SSF56281">
    <property type="entry name" value="Metallo-hydrolase/oxidoreductase"/>
    <property type="match status" value="1"/>
</dbReference>
<dbReference type="Pfam" id="PF07521">
    <property type="entry name" value="RMMBL"/>
    <property type="match status" value="1"/>
</dbReference>
<dbReference type="InterPro" id="IPR036866">
    <property type="entry name" value="RibonucZ/Hydroxyglut_hydro"/>
</dbReference>
<dbReference type="eggNOG" id="COG1236">
    <property type="taxonomic scope" value="Bacteria"/>
</dbReference>
<dbReference type="Gene3D" id="3.40.50.10890">
    <property type="match status" value="1"/>
</dbReference>
<dbReference type="PANTHER" id="PTHR11203:SF37">
    <property type="entry name" value="INTEGRATOR COMPLEX SUBUNIT 11"/>
    <property type="match status" value="1"/>
</dbReference>